<protein>
    <submittedName>
        <fullName evidence="1">Uncharacterized protein</fullName>
    </submittedName>
</protein>
<proteinExistence type="predicted"/>
<dbReference type="OrthoDB" id="9859290at2"/>
<gene>
    <name evidence="1" type="ORF">FSW04_17715</name>
</gene>
<organism evidence="1 2">
    <name type="scientific">Baekduia soli</name>
    <dbReference type="NCBI Taxonomy" id="496014"/>
    <lineage>
        <taxon>Bacteria</taxon>
        <taxon>Bacillati</taxon>
        <taxon>Actinomycetota</taxon>
        <taxon>Thermoleophilia</taxon>
        <taxon>Solirubrobacterales</taxon>
        <taxon>Baekduiaceae</taxon>
        <taxon>Baekduia</taxon>
    </lineage>
</organism>
<keyword evidence="2" id="KW-1185">Reference proteome</keyword>
<evidence type="ECO:0000313" key="1">
    <source>
        <dbReference type="EMBL" id="QEC49235.1"/>
    </source>
</evidence>
<accession>A0A5B8U8F5</accession>
<reference evidence="1 2" key="1">
    <citation type="journal article" date="2018" name="J. Microbiol.">
        <title>Baekduia soli gen. nov., sp. nov., a novel bacterium isolated from the soil of Baekdu Mountain and proposal of a novel family name, Baekduiaceae fam. nov.</title>
        <authorList>
            <person name="An D.S."/>
            <person name="Siddiqi M.Z."/>
            <person name="Kim K.H."/>
            <person name="Yu H.S."/>
            <person name="Im W.T."/>
        </authorList>
    </citation>
    <scope>NUCLEOTIDE SEQUENCE [LARGE SCALE GENOMIC DNA]</scope>
    <source>
        <strain evidence="1 2">BR7-21</strain>
    </source>
</reference>
<dbReference type="EMBL" id="CP042430">
    <property type="protein sequence ID" value="QEC49235.1"/>
    <property type="molecule type" value="Genomic_DNA"/>
</dbReference>
<name>A0A5B8U8F5_9ACTN</name>
<dbReference type="Proteomes" id="UP000321805">
    <property type="component" value="Chromosome"/>
</dbReference>
<sequence>MSTDPPPLTLAQAVHRAAQAVDPDGADADVAELLLRFEDRDEPIASVVDVEEQMAEAVRSLDVDGENPALTLAGAVVTYLAFRRDEADEDPQRLLHLAADAEFDGRPPPAVAAFLAGDS</sequence>
<dbReference type="RefSeq" id="WP_146921598.1">
    <property type="nucleotide sequence ID" value="NZ_CP042430.1"/>
</dbReference>
<dbReference type="KEGG" id="bsol:FSW04_17715"/>
<dbReference type="AlphaFoldDB" id="A0A5B8U8F5"/>
<evidence type="ECO:0000313" key="2">
    <source>
        <dbReference type="Proteomes" id="UP000321805"/>
    </source>
</evidence>